<comment type="function">
    <text evidence="11">Catalyzes the formation of S-adenosylmethionine (AdoMet) from methionine and ATP. The overall synthetic reaction is composed of two sequential steps, AdoMet formation and the subsequent tripolyphosphate hydrolysis which occurs prior to release of AdoMet from the enzyme.</text>
</comment>
<dbReference type="Proteomes" id="UP000545493">
    <property type="component" value="Unassembled WGS sequence"/>
</dbReference>
<dbReference type="Gene3D" id="3.30.300.10">
    <property type="match status" value="3"/>
</dbReference>
<dbReference type="PROSITE" id="PS00377">
    <property type="entry name" value="ADOMET_SYNTHASE_2"/>
    <property type="match status" value="1"/>
</dbReference>
<feature type="binding site" description="in other chain" evidence="11">
    <location>
        <position position="59"/>
    </location>
    <ligand>
        <name>L-methionine</name>
        <dbReference type="ChEBI" id="CHEBI:57844"/>
        <note>ligand shared between two neighboring subunits</note>
    </ligand>
</feature>
<evidence type="ECO:0000256" key="3">
    <source>
        <dbReference type="ARBA" id="ARBA00022490"/>
    </source>
</evidence>
<feature type="region of interest" description="Flexible loop" evidence="11">
    <location>
        <begin position="102"/>
        <end position="112"/>
    </location>
</feature>
<dbReference type="InterPro" id="IPR022628">
    <property type="entry name" value="S-AdoMet_synt_N"/>
</dbReference>
<evidence type="ECO:0000256" key="10">
    <source>
        <dbReference type="ARBA" id="ARBA00022958"/>
    </source>
</evidence>
<keyword evidence="5 11" id="KW-0808">Transferase</keyword>
<dbReference type="InterPro" id="IPR022631">
    <property type="entry name" value="ADOMET_SYNTHASE_CS"/>
</dbReference>
<dbReference type="InterPro" id="IPR022629">
    <property type="entry name" value="S-AdoMet_synt_central"/>
</dbReference>
<reference evidence="17 18" key="1">
    <citation type="submission" date="2020-03" db="EMBL/GenBank/DDBJ databases">
        <title>Sequencing the genomes of 1000 actinobacteria strains.</title>
        <authorList>
            <person name="Klenk H.-P."/>
        </authorList>
    </citation>
    <scope>NUCLEOTIDE SEQUENCE [LARGE SCALE GENOMIC DNA]</scope>
    <source>
        <strain evidence="17 18">DSM 45685</strain>
    </source>
</reference>
<evidence type="ECO:0000256" key="9">
    <source>
        <dbReference type="ARBA" id="ARBA00022842"/>
    </source>
</evidence>
<dbReference type="InterPro" id="IPR002133">
    <property type="entry name" value="S-AdoMet_synthetase"/>
</dbReference>
<feature type="binding site" description="in other chain" evidence="11">
    <location>
        <begin position="250"/>
        <end position="251"/>
    </location>
    <ligand>
        <name>ATP</name>
        <dbReference type="ChEBI" id="CHEBI:30616"/>
        <note>ligand shared between two neighboring subunits</note>
    </ligand>
</feature>
<comment type="catalytic activity">
    <reaction evidence="11">
        <text>L-methionine + ATP + H2O = S-adenosyl-L-methionine + phosphate + diphosphate</text>
        <dbReference type="Rhea" id="RHEA:21080"/>
        <dbReference type="ChEBI" id="CHEBI:15377"/>
        <dbReference type="ChEBI" id="CHEBI:30616"/>
        <dbReference type="ChEBI" id="CHEBI:33019"/>
        <dbReference type="ChEBI" id="CHEBI:43474"/>
        <dbReference type="ChEBI" id="CHEBI:57844"/>
        <dbReference type="ChEBI" id="CHEBI:59789"/>
        <dbReference type="EC" id="2.5.1.6"/>
    </reaction>
</comment>
<dbReference type="Pfam" id="PF02773">
    <property type="entry name" value="S-AdoMet_synt_C"/>
    <property type="match status" value="1"/>
</dbReference>
<evidence type="ECO:0000259" key="14">
    <source>
        <dbReference type="Pfam" id="PF00438"/>
    </source>
</evidence>
<dbReference type="AlphaFoldDB" id="A0A7X5UPU7"/>
<dbReference type="HAMAP" id="MF_00086">
    <property type="entry name" value="S_AdoMet_synth1"/>
    <property type="match status" value="1"/>
</dbReference>
<evidence type="ECO:0000256" key="13">
    <source>
        <dbReference type="RuleBase" id="RU004462"/>
    </source>
</evidence>
<evidence type="ECO:0000256" key="8">
    <source>
        <dbReference type="ARBA" id="ARBA00022840"/>
    </source>
</evidence>
<feature type="binding site" description="in other chain" evidence="11">
    <location>
        <position position="290"/>
    </location>
    <ligand>
        <name>L-methionine</name>
        <dbReference type="ChEBI" id="CHEBI:57844"/>
        <note>ligand shared between two neighboring subunits</note>
    </ligand>
</feature>
<sequence>MTVSNRRLFTSESVTEGHPDKMCDAISDSILDAMLAADPRSRVAVETLITTGQVHVAGEVTTEAYVEIPAIVRERILEIGYDSSAKGFDGASCGVNVAIGSQSPDIAQGVDTAYETRVGERGDSGDADDLDKQGAGDQGLMFGYACSDTPELMPLPIALAHRLSRRLTEVRKNGTVPYLRPDGKTQVTIEYAGEQPVRLDTVVISSQHAEGIDLDAMLGVDVADQVVAPVLAEFGMSGDGLRLLVNPTGRFVVGGPMGDAGLTGRKIIVDTYGGMARHGGGAFSGKDPSKVDRSAAYAMRWVAKNIVAAGLAGRIEVQVAYAIGKAAPVGLFVEAFGTETVDPVKIQAAIGEVFDLRPAAIIRDLDLLRPIYAQTAAYGHFGRGDLDLPWERANRTEELRRAVGA</sequence>
<comment type="cofactor">
    <cofactor evidence="11">
        <name>K(+)</name>
        <dbReference type="ChEBI" id="CHEBI:29103"/>
    </cofactor>
    <text evidence="11">Binds 1 potassium ion per subunit.</text>
</comment>
<feature type="binding site" description="in other chain" evidence="11">
    <location>
        <begin position="265"/>
        <end position="266"/>
    </location>
    <ligand>
        <name>ATP</name>
        <dbReference type="ChEBI" id="CHEBI:30616"/>
        <note>ligand shared between two neighboring subunits</note>
    </ligand>
</feature>
<dbReference type="GO" id="GO:0005524">
    <property type="term" value="F:ATP binding"/>
    <property type="evidence" value="ECO:0007669"/>
    <property type="project" value="UniProtKB-UniRule"/>
</dbReference>
<evidence type="ECO:0000256" key="12">
    <source>
        <dbReference type="RuleBase" id="RU000542"/>
    </source>
</evidence>
<proteinExistence type="inferred from homology"/>
<dbReference type="GO" id="GO:0004478">
    <property type="term" value="F:methionine adenosyltransferase activity"/>
    <property type="evidence" value="ECO:0007669"/>
    <property type="project" value="UniProtKB-UniRule"/>
</dbReference>
<keyword evidence="18" id="KW-1185">Reference proteome</keyword>
<comment type="similarity">
    <text evidence="2 11 13">Belongs to the AdoMet synthase family.</text>
</comment>
<dbReference type="PIRSF" id="PIRSF000497">
    <property type="entry name" value="MAT"/>
    <property type="match status" value="1"/>
</dbReference>
<dbReference type="UniPathway" id="UPA00315">
    <property type="reaction ID" value="UER00080"/>
</dbReference>
<dbReference type="GO" id="GO:0005737">
    <property type="term" value="C:cytoplasm"/>
    <property type="evidence" value="ECO:0007669"/>
    <property type="project" value="UniProtKB-SubCell"/>
</dbReference>
<feature type="domain" description="S-adenosylmethionine synthetase N-terminal" evidence="14">
    <location>
        <begin position="7"/>
        <end position="104"/>
    </location>
</feature>
<evidence type="ECO:0000256" key="5">
    <source>
        <dbReference type="ARBA" id="ARBA00022679"/>
    </source>
</evidence>
<feature type="binding site" description="in other chain" evidence="11">
    <location>
        <position position="102"/>
    </location>
    <ligand>
        <name>L-methionine</name>
        <dbReference type="ChEBI" id="CHEBI:57844"/>
        <note>ligand shared between two neighboring subunits</note>
    </ligand>
</feature>
<protein>
    <recommendedName>
        <fullName evidence="11">S-adenosylmethionine synthase</fullName>
        <shortName evidence="11">AdoMet synthase</shortName>
        <ecNumber evidence="11">2.5.1.6</ecNumber>
    </recommendedName>
    <alternativeName>
        <fullName evidence="11">MAT</fullName>
    </alternativeName>
    <alternativeName>
        <fullName evidence="11">Methionine adenosyltransferase</fullName>
    </alternativeName>
</protein>
<feature type="binding site" description="in other chain" evidence="11">
    <location>
        <position position="18"/>
    </location>
    <ligand>
        <name>ATP</name>
        <dbReference type="ChEBI" id="CHEBI:30616"/>
        <note>ligand shared between two neighboring subunits</note>
    </ligand>
</feature>
<dbReference type="GO" id="GO:0000287">
    <property type="term" value="F:magnesium ion binding"/>
    <property type="evidence" value="ECO:0007669"/>
    <property type="project" value="UniProtKB-UniRule"/>
</dbReference>
<feature type="binding site" evidence="11">
    <location>
        <position position="20"/>
    </location>
    <ligand>
        <name>Mg(2+)</name>
        <dbReference type="ChEBI" id="CHEBI:18420"/>
    </ligand>
</feature>
<feature type="domain" description="S-adenosylmethionine synthetase central" evidence="15">
    <location>
        <begin position="132"/>
        <end position="251"/>
    </location>
</feature>
<dbReference type="EMBL" id="JAAOYM010000001">
    <property type="protein sequence ID" value="NIJ11692.1"/>
    <property type="molecule type" value="Genomic_DNA"/>
</dbReference>
<evidence type="ECO:0000256" key="6">
    <source>
        <dbReference type="ARBA" id="ARBA00022723"/>
    </source>
</evidence>
<dbReference type="GO" id="GO:0006556">
    <property type="term" value="P:S-adenosylmethionine biosynthetic process"/>
    <property type="evidence" value="ECO:0007669"/>
    <property type="project" value="UniProtKB-UniRule"/>
</dbReference>
<feature type="binding site" description="in other chain" evidence="11">
    <location>
        <begin position="182"/>
        <end position="184"/>
    </location>
    <ligand>
        <name>ATP</name>
        <dbReference type="ChEBI" id="CHEBI:30616"/>
        <note>ligand shared between two neighboring subunits</note>
    </ligand>
</feature>
<comment type="subcellular location">
    <subcellularLocation>
        <location evidence="11 12">Cytoplasm</location>
    </subcellularLocation>
</comment>
<evidence type="ECO:0000256" key="11">
    <source>
        <dbReference type="HAMAP-Rule" id="MF_00086"/>
    </source>
</evidence>
<keyword evidence="8 11" id="KW-0067">ATP-binding</keyword>
<dbReference type="PROSITE" id="PS00376">
    <property type="entry name" value="ADOMET_SYNTHASE_1"/>
    <property type="match status" value="1"/>
</dbReference>
<keyword evidence="4 11" id="KW-0554">One-carbon metabolism</keyword>
<keyword evidence="7 11" id="KW-0547">Nucleotide-binding</keyword>
<evidence type="ECO:0000256" key="4">
    <source>
        <dbReference type="ARBA" id="ARBA00022563"/>
    </source>
</evidence>
<dbReference type="Pfam" id="PF02772">
    <property type="entry name" value="S-AdoMet_synt_M"/>
    <property type="match status" value="1"/>
</dbReference>
<comment type="cofactor">
    <cofactor evidence="11">
        <name>Mg(2+)</name>
        <dbReference type="ChEBI" id="CHEBI:18420"/>
    </cofactor>
    <text evidence="11">Binds 2 divalent ions per subunit.</text>
</comment>
<accession>A0A7X5UPU7</accession>
<evidence type="ECO:0000256" key="1">
    <source>
        <dbReference type="ARBA" id="ARBA00005224"/>
    </source>
</evidence>
<evidence type="ECO:0000256" key="7">
    <source>
        <dbReference type="ARBA" id="ARBA00022741"/>
    </source>
</evidence>
<comment type="pathway">
    <text evidence="1 11">Amino-acid biosynthesis; S-adenosyl-L-methionine biosynthesis; S-adenosyl-L-methionine from L-methionine: step 1/1.</text>
</comment>
<feature type="binding site" evidence="11">
    <location>
        <position position="259"/>
    </location>
    <ligand>
        <name>ATP</name>
        <dbReference type="ChEBI" id="CHEBI:30616"/>
        <note>ligand shared between two neighboring subunits</note>
    </ligand>
</feature>
<evidence type="ECO:0000313" key="17">
    <source>
        <dbReference type="EMBL" id="NIJ11692.1"/>
    </source>
</evidence>
<keyword evidence="6 11" id="KW-0479">Metal-binding</keyword>
<comment type="subunit">
    <text evidence="11">Homotetramer; dimer of dimers.</text>
</comment>
<dbReference type="EC" id="2.5.1.6" evidence="11"/>
<comment type="caution">
    <text evidence="17">The sequence shown here is derived from an EMBL/GenBank/DDBJ whole genome shotgun (WGS) entry which is preliminary data.</text>
</comment>
<feature type="binding site" evidence="11">
    <location>
        <position position="286"/>
    </location>
    <ligand>
        <name>ATP</name>
        <dbReference type="ChEBI" id="CHEBI:30616"/>
        <note>ligand shared between two neighboring subunits</note>
    </ligand>
</feature>
<keyword evidence="3 11" id="KW-0963">Cytoplasm</keyword>
<dbReference type="FunFam" id="3.30.300.10:FF:000006">
    <property type="entry name" value="S-adenosylmethionine synthase"/>
    <property type="match status" value="1"/>
</dbReference>
<evidence type="ECO:0000256" key="2">
    <source>
        <dbReference type="ARBA" id="ARBA00009685"/>
    </source>
</evidence>
<feature type="binding site" evidence="11">
    <location>
        <position position="259"/>
    </location>
    <ligand>
        <name>L-methionine</name>
        <dbReference type="ChEBI" id="CHEBI:57844"/>
        <note>ligand shared between two neighboring subunits</note>
    </ligand>
</feature>
<dbReference type="SUPFAM" id="SSF55973">
    <property type="entry name" value="S-adenosylmethionine synthetase"/>
    <property type="match status" value="3"/>
</dbReference>
<dbReference type="InterPro" id="IPR022630">
    <property type="entry name" value="S-AdoMet_synt_C"/>
</dbReference>
<evidence type="ECO:0000259" key="15">
    <source>
        <dbReference type="Pfam" id="PF02772"/>
    </source>
</evidence>
<dbReference type="NCBIfam" id="TIGR01034">
    <property type="entry name" value="metK"/>
    <property type="match status" value="1"/>
</dbReference>
<evidence type="ECO:0000313" key="18">
    <source>
        <dbReference type="Proteomes" id="UP000545493"/>
    </source>
</evidence>
<feature type="domain" description="S-adenosylmethionine synthetase C-terminal" evidence="16">
    <location>
        <begin position="253"/>
        <end position="392"/>
    </location>
</feature>
<dbReference type="PANTHER" id="PTHR11964">
    <property type="entry name" value="S-ADENOSYLMETHIONINE SYNTHETASE"/>
    <property type="match status" value="1"/>
</dbReference>
<feature type="binding site" evidence="11">
    <location>
        <position position="282"/>
    </location>
    <ligand>
        <name>ATP</name>
        <dbReference type="ChEBI" id="CHEBI:30616"/>
        <note>ligand shared between two neighboring subunits</note>
    </ligand>
</feature>
<feature type="binding site" evidence="11">
    <location>
        <position position="46"/>
    </location>
    <ligand>
        <name>K(+)</name>
        <dbReference type="ChEBI" id="CHEBI:29103"/>
    </ligand>
</feature>
<organism evidence="17 18">
    <name type="scientific">Saccharomonospora amisosensis</name>
    <dbReference type="NCBI Taxonomy" id="1128677"/>
    <lineage>
        <taxon>Bacteria</taxon>
        <taxon>Bacillati</taxon>
        <taxon>Actinomycetota</taxon>
        <taxon>Actinomycetes</taxon>
        <taxon>Pseudonocardiales</taxon>
        <taxon>Pseudonocardiaceae</taxon>
        <taxon>Saccharomonospora</taxon>
    </lineage>
</organism>
<dbReference type="InterPro" id="IPR022636">
    <property type="entry name" value="S-AdoMet_synthetase_sfam"/>
</dbReference>
<dbReference type="GO" id="GO:0006730">
    <property type="term" value="P:one-carbon metabolic process"/>
    <property type="evidence" value="ECO:0007669"/>
    <property type="project" value="UniProtKB-KW"/>
</dbReference>
<gene>
    <name evidence="11" type="primary">metK</name>
    <name evidence="17" type="ORF">FHU38_002036</name>
</gene>
<dbReference type="Pfam" id="PF00438">
    <property type="entry name" value="S-AdoMet_synt_N"/>
    <property type="match status" value="1"/>
</dbReference>
<dbReference type="CDD" id="cd18079">
    <property type="entry name" value="S-AdoMet_synt"/>
    <property type="match status" value="1"/>
</dbReference>
<keyword evidence="10 11" id="KW-0630">Potassium</keyword>
<keyword evidence="9 11" id="KW-0460">Magnesium</keyword>
<evidence type="ECO:0000259" key="16">
    <source>
        <dbReference type="Pfam" id="PF02773"/>
    </source>
</evidence>
<dbReference type="RefSeq" id="WP_167169377.1">
    <property type="nucleotide sequence ID" value="NZ_JAAOYM010000001.1"/>
</dbReference>
<name>A0A7X5UPU7_9PSEU</name>